<dbReference type="AlphaFoldDB" id="A0A8X6X3V1"/>
<reference evidence="2" key="1">
    <citation type="submission" date="2020-08" db="EMBL/GenBank/DDBJ databases">
        <title>Multicomponent nature underlies the extraordinary mechanical properties of spider dragline silk.</title>
        <authorList>
            <person name="Kono N."/>
            <person name="Nakamura H."/>
            <person name="Mori M."/>
            <person name="Yoshida Y."/>
            <person name="Ohtoshi R."/>
            <person name="Malay A.D."/>
            <person name="Moran D.A.P."/>
            <person name="Tomita M."/>
            <person name="Numata K."/>
            <person name="Arakawa K."/>
        </authorList>
    </citation>
    <scope>NUCLEOTIDE SEQUENCE</scope>
</reference>
<keyword evidence="3" id="KW-1185">Reference proteome</keyword>
<dbReference type="Proteomes" id="UP000886998">
    <property type="component" value="Unassembled WGS sequence"/>
</dbReference>
<feature type="region of interest" description="Disordered" evidence="1">
    <location>
        <begin position="1"/>
        <end position="48"/>
    </location>
</feature>
<proteinExistence type="predicted"/>
<accession>A0A8X6X3V1</accession>
<sequence length="106" mass="11788">MNQRGGQLWGKSPQKAKKTDKAKTNDKKPSKKQKKKICVSLSSSSEKIPLDTSGDSFDVDNNDYFCVAHKEYFYAKKNIPSVTEFSGSNATMKIEMIIICTGCDVV</sequence>
<evidence type="ECO:0000256" key="1">
    <source>
        <dbReference type="SAM" id="MobiDB-lite"/>
    </source>
</evidence>
<gene>
    <name evidence="2" type="ORF">TNIN_380421</name>
</gene>
<protein>
    <submittedName>
        <fullName evidence="2">Uncharacterized protein</fullName>
    </submittedName>
</protein>
<dbReference type="EMBL" id="BMAV01005380">
    <property type="protein sequence ID" value="GFY46419.1"/>
    <property type="molecule type" value="Genomic_DNA"/>
</dbReference>
<feature type="compositionally biased region" description="Basic and acidic residues" evidence="1">
    <location>
        <begin position="17"/>
        <end position="28"/>
    </location>
</feature>
<evidence type="ECO:0000313" key="2">
    <source>
        <dbReference type="EMBL" id="GFY46419.1"/>
    </source>
</evidence>
<name>A0A8X6X3V1_9ARAC</name>
<comment type="caution">
    <text evidence="2">The sequence shown here is derived from an EMBL/GenBank/DDBJ whole genome shotgun (WGS) entry which is preliminary data.</text>
</comment>
<evidence type="ECO:0000313" key="3">
    <source>
        <dbReference type="Proteomes" id="UP000886998"/>
    </source>
</evidence>
<organism evidence="2 3">
    <name type="scientific">Trichonephila inaurata madagascariensis</name>
    <dbReference type="NCBI Taxonomy" id="2747483"/>
    <lineage>
        <taxon>Eukaryota</taxon>
        <taxon>Metazoa</taxon>
        <taxon>Ecdysozoa</taxon>
        <taxon>Arthropoda</taxon>
        <taxon>Chelicerata</taxon>
        <taxon>Arachnida</taxon>
        <taxon>Araneae</taxon>
        <taxon>Araneomorphae</taxon>
        <taxon>Entelegynae</taxon>
        <taxon>Araneoidea</taxon>
        <taxon>Nephilidae</taxon>
        <taxon>Trichonephila</taxon>
        <taxon>Trichonephila inaurata</taxon>
    </lineage>
</organism>